<proteinExistence type="predicted"/>
<organism evidence="1 2">
    <name type="scientific">Arthrobotrys flagrans</name>
    <name type="common">Nematode-trapping fungus</name>
    <name type="synonym">Trichothecium flagrans</name>
    <dbReference type="NCBI Taxonomy" id="97331"/>
    <lineage>
        <taxon>Eukaryota</taxon>
        <taxon>Fungi</taxon>
        <taxon>Dikarya</taxon>
        <taxon>Ascomycota</taxon>
        <taxon>Pezizomycotina</taxon>
        <taxon>Orbiliomycetes</taxon>
        <taxon>Orbiliales</taxon>
        <taxon>Orbiliaceae</taxon>
        <taxon>Arthrobotrys</taxon>
    </lineage>
</organism>
<dbReference type="GeneID" id="93592060"/>
<evidence type="ECO:0000313" key="1">
    <source>
        <dbReference type="EMBL" id="RVD81902.1"/>
    </source>
</evidence>
<evidence type="ECO:0000313" key="2">
    <source>
        <dbReference type="Proteomes" id="UP000283090"/>
    </source>
</evidence>
<sequence length="144" mass="16576">MISSKAIKDDFHPRYYDEDTTTEKPTELWNKTVKAVNDAKNFWDKHLKAVVLIAVETIDLIEKAQEDLADFRERDREQRWLATSNWSEDPSWGVDITLLNNGCPPPNDIIQNVVLSTDPGDIHYMEPKDRKTLVDVDSLDLPPP</sequence>
<keyword evidence="2" id="KW-1185">Reference proteome</keyword>
<dbReference type="OrthoDB" id="5417002at2759"/>
<dbReference type="VEuPathDB" id="FungiDB:DFL_009749"/>
<reference evidence="1 2" key="1">
    <citation type="submission" date="2019-01" db="EMBL/GenBank/DDBJ databases">
        <title>Intercellular communication is required for trap formation in the nematode-trapping fungus Duddingtonia flagrans.</title>
        <authorList>
            <person name="Youssar L."/>
            <person name="Wernet V."/>
            <person name="Hensel N."/>
            <person name="Hildebrandt H.-G."/>
            <person name="Fischer R."/>
        </authorList>
    </citation>
    <scope>NUCLEOTIDE SEQUENCE [LARGE SCALE GENOMIC DNA]</scope>
    <source>
        <strain evidence="1 2">CBS H-5679</strain>
    </source>
</reference>
<name>A0A436ZSS5_ARTFL</name>
<comment type="caution">
    <text evidence="1">The sequence shown here is derived from an EMBL/GenBank/DDBJ whole genome shotgun (WGS) entry which is preliminary data.</text>
</comment>
<dbReference type="AlphaFoldDB" id="A0A436ZSS5"/>
<dbReference type="Proteomes" id="UP000283090">
    <property type="component" value="Unassembled WGS sequence"/>
</dbReference>
<dbReference type="EMBL" id="SAEB01000012">
    <property type="protein sequence ID" value="RVD81902.1"/>
    <property type="molecule type" value="Genomic_DNA"/>
</dbReference>
<protein>
    <submittedName>
        <fullName evidence="1">Uncharacterized protein</fullName>
    </submittedName>
</protein>
<gene>
    <name evidence="1" type="ORF">DFL_009749</name>
</gene>
<accession>A0A436ZSS5</accession>
<dbReference type="RefSeq" id="XP_067487446.1">
    <property type="nucleotide sequence ID" value="XM_067639682.1"/>
</dbReference>